<dbReference type="Pfam" id="PF13646">
    <property type="entry name" value="HEAT_2"/>
    <property type="match status" value="2"/>
</dbReference>
<dbReference type="InterPro" id="IPR011989">
    <property type="entry name" value="ARM-like"/>
</dbReference>
<gene>
    <name evidence="2" type="ORF">GGP71_002640</name>
</gene>
<proteinExistence type="predicted"/>
<sequence length="374" mass="40796">MLPAWASLPAQMDRLGANAPESLLALILASAGLAILALILALIAVGKRLWWKSQARHRAARVEMWRAHLLEVLARERPPHSLASQIDVAHRDAFLRFLLPYATAVRGRASERISALSHPFISGLRRELGDRRPSVRTRAVQWIGVFGGPDQAGSLRRALDDSSDRVAEVAFRHLARLGGPGDTERLLSCLGRLTHVDRRQVSSALAKLGEGAAPRLRAAVAASNRSQFVRVCCAETLRWLGDADAAPLAARLLREMSVDLEAAPAEVAASLLRLLRAVGRKEHRSVARRFCWSPVPFVRIHAARALGQLGTGADEELLNALVSEDSSRWVALGAARSLVELKQVASLRALKDSDHRRSRLASDVLPMSQPTPQT</sequence>
<dbReference type="Gene3D" id="1.25.10.10">
    <property type="entry name" value="Leucine-rich Repeat Variant"/>
    <property type="match status" value="2"/>
</dbReference>
<evidence type="ECO:0000313" key="3">
    <source>
        <dbReference type="Proteomes" id="UP001155027"/>
    </source>
</evidence>
<keyword evidence="1" id="KW-1133">Transmembrane helix</keyword>
<feature type="transmembrane region" description="Helical" evidence="1">
    <location>
        <begin position="23"/>
        <end position="46"/>
    </location>
</feature>
<organism evidence="2 3">
    <name type="scientific">Salinibacter ruber</name>
    <dbReference type="NCBI Taxonomy" id="146919"/>
    <lineage>
        <taxon>Bacteria</taxon>
        <taxon>Pseudomonadati</taxon>
        <taxon>Rhodothermota</taxon>
        <taxon>Rhodothermia</taxon>
        <taxon>Rhodothermales</taxon>
        <taxon>Salinibacteraceae</taxon>
        <taxon>Salinibacter</taxon>
    </lineage>
</organism>
<protein>
    <submittedName>
        <fullName evidence="2">HEAT repeat protein</fullName>
    </submittedName>
</protein>
<accession>A0A9X2Q1E8</accession>
<dbReference type="Proteomes" id="UP001155027">
    <property type="component" value="Unassembled WGS sequence"/>
</dbReference>
<evidence type="ECO:0000313" key="2">
    <source>
        <dbReference type="EMBL" id="MCS3678699.1"/>
    </source>
</evidence>
<dbReference type="RefSeq" id="WP_423824615.1">
    <property type="nucleotide sequence ID" value="NZ_JANUAU010000009.1"/>
</dbReference>
<keyword evidence="1" id="KW-0812">Transmembrane</keyword>
<dbReference type="SUPFAM" id="SSF48371">
    <property type="entry name" value="ARM repeat"/>
    <property type="match status" value="1"/>
</dbReference>
<evidence type="ECO:0000256" key="1">
    <source>
        <dbReference type="SAM" id="Phobius"/>
    </source>
</evidence>
<dbReference type="EMBL" id="JANUAU010000009">
    <property type="protein sequence ID" value="MCS3678699.1"/>
    <property type="molecule type" value="Genomic_DNA"/>
</dbReference>
<name>A0A9X2Q1E8_9BACT</name>
<dbReference type="AlphaFoldDB" id="A0A9X2Q1E8"/>
<dbReference type="InterPro" id="IPR004155">
    <property type="entry name" value="PBS_lyase_HEAT"/>
</dbReference>
<dbReference type="InterPro" id="IPR016024">
    <property type="entry name" value="ARM-type_fold"/>
</dbReference>
<keyword evidence="1" id="KW-0472">Membrane</keyword>
<dbReference type="SMART" id="SM00567">
    <property type="entry name" value="EZ_HEAT"/>
    <property type="match status" value="4"/>
</dbReference>
<comment type="caution">
    <text evidence="2">The sequence shown here is derived from an EMBL/GenBank/DDBJ whole genome shotgun (WGS) entry which is preliminary data.</text>
</comment>
<reference evidence="2" key="1">
    <citation type="submission" date="2022-08" db="EMBL/GenBank/DDBJ databases">
        <title>Genomic Encyclopedia of Type Strains, Phase V (KMG-V): Genome sequencing to study the core and pangenomes of soil and plant-associated prokaryotes.</title>
        <authorList>
            <person name="Whitman W."/>
        </authorList>
    </citation>
    <scope>NUCLEOTIDE SEQUENCE</scope>
    <source>
        <strain evidence="2">0</strain>
    </source>
</reference>